<sequence length="351" mass="38154">MQLDDYRLLGRSGLRVSPLALGTMNFAAAGSWAVDEAPARELLAAYTEAGGNALDTANFYGAGESERLLGRLLGAQRQRYVLASKYSLSMSPGDANASGNQRKNMLRSVEDSLRRLNTDYLDLFYLHMWDGCTPVEEILRAFDDLVRAGKVLYIGLSDTPAWQASRMQAIAELRGWSSFAALQIPYNLTERTVERELLPMAQEMGLGVLPWSPLAGGVLSGKYGARDLNRASAESGSRQAINLATGRLSERNLRIAAVVQARAAALGCTASQLALAWTLHHPAVVSPILGVRTLAQLQDNLAALRVSLDAETLSALQEVSRIEPGFPHELLDTARRGPLFGNIKLQPRRVP</sequence>
<dbReference type="CDD" id="cd19080">
    <property type="entry name" value="AKR_AKR9A_9B"/>
    <property type="match status" value="1"/>
</dbReference>
<dbReference type="STRING" id="489703.SAMN04488038_10730"/>
<proteinExistence type="inferred from homology"/>
<dbReference type="Pfam" id="PF00248">
    <property type="entry name" value="Aldo_ket_red"/>
    <property type="match status" value="1"/>
</dbReference>
<dbReference type="GO" id="GO:0005829">
    <property type="term" value="C:cytosol"/>
    <property type="evidence" value="ECO:0007669"/>
    <property type="project" value="TreeGrafter"/>
</dbReference>
<evidence type="ECO:0000256" key="1">
    <source>
        <dbReference type="ARBA" id="ARBA00006515"/>
    </source>
</evidence>
<dbReference type="PRINTS" id="PR01577">
    <property type="entry name" value="KCNABCHANNEL"/>
</dbReference>
<feature type="domain" description="NADP-dependent oxidoreductase" evidence="4">
    <location>
        <begin position="18"/>
        <end position="320"/>
    </location>
</feature>
<dbReference type="SUPFAM" id="SSF51430">
    <property type="entry name" value="NAD(P)-linked oxidoreductase"/>
    <property type="match status" value="1"/>
</dbReference>
<name>A0A1H9GDC8_9GAMM</name>
<evidence type="ECO:0000313" key="5">
    <source>
        <dbReference type="EMBL" id="SEQ48111.1"/>
    </source>
</evidence>
<dbReference type="PANTHER" id="PTHR43364:SF4">
    <property type="entry name" value="NAD(P)-LINKED OXIDOREDUCTASE SUPERFAMILY PROTEIN"/>
    <property type="match status" value="1"/>
</dbReference>
<dbReference type="RefSeq" id="WP_093285217.1">
    <property type="nucleotide sequence ID" value="NZ_FOFS01000007.1"/>
</dbReference>
<evidence type="ECO:0000256" key="2">
    <source>
        <dbReference type="ARBA" id="ARBA00022857"/>
    </source>
</evidence>
<dbReference type="FunFam" id="3.20.20.100:FF:000004">
    <property type="entry name" value="Oxidoreductase, aldo/keto reductase"/>
    <property type="match status" value="1"/>
</dbReference>
<dbReference type="Proteomes" id="UP000199233">
    <property type="component" value="Unassembled WGS sequence"/>
</dbReference>
<gene>
    <name evidence="5" type="ORF">SAMN04488038_10730</name>
</gene>
<evidence type="ECO:0000259" key="4">
    <source>
        <dbReference type="Pfam" id="PF00248"/>
    </source>
</evidence>
<keyword evidence="3" id="KW-0560">Oxidoreductase</keyword>
<dbReference type="InterPro" id="IPR050523">
    <property type="entry name" value="AKR_Detox_Biosynth"/>
</dbReference>
<evidence type="ECO:0000313" key="6">
    <source>
        <dbReference type="Proteomes" id="UP000199233"/>
    </source>
</evidence>
<dbReference type="OrthoDB" id="9772407at2"/>
<dbReference type="GO" id="GO:0016491">
    <property type="term" value="F:oxidoreductase activity"/>
    <property type="evidence" value="ECO:0007669"/>
    <property type="project" value="UniProtKB-KW"/>
</dbReference>
<protein>
    <submittedName>
        <fullName evidence="5">Predicted oxidoreductase</fullName>
    </submittedName>
</protein>
<dbReference type="EMBL" id="FOFS01000007">
    <property type="protein sequence ID" value="SEQ48111.1"/>
    <property type="molecule type" value="Genomic_DNA"/>
</dbReference>
<dbReference type="InterPro" id="IPR036812">
    <property type="entry name" value="NAD(P)_OxRdtase_dom_sf"/>
</dbReference>
<keyword evidence="6" id="KW-1185">Reference proteome</keyword>
<dbReference type="PANTHER" id="PTHR43364">
    <property type="entry name" value="NADH-SPECIFIC METHYLGLYOXAL REDUCTASE-RELATED"/>
    <property type="match status" value="1"/>
</dbReference>
<evidence type="ECO:0000256" key="3">
    <source>
        <dbReference type="ARBA" id="ARBA00023002"/>
    </source>
</evidence>
<dbReference type="InterPro" id="IPR023210">
    <property type="entry name" value="NADP_OxRdtase_dom"/>
</dbReference>
<dbReference type="AlphaFoldDB" id="A0A1H9GDC8"/>
<reference evidence="5 6" key="1">
    <citation type="submission" date="2016-10" db="EMBL/GenBank/DDBJ databases">
        <authorList>
            <person name="de Groot N.N."/>
        </authorList>
    </citation>
    <scope>NUCLEOTIDE SEQUENCE [LARGE SCALE GENOMIC DNA]</scope>
    <source>
        <strain evidence="5 6">DSM 25927</strain>
    </source>
</reference>
<dbReference type="InterPro" id="IPR005399">
    <property type="entry name" value="K_chnl_volt-dep_bsu_KCNAB-rel"/>
</dbReference>
<organism evidence="5 6">
    <name type="scientific">Solimonas aquatica</name>
    <dbReference type="NCBI Taxonomy" id="489703"/>
    <lineage>
        <taxon>Bacteria</taxon>
        <taxon>Pseudomonadati</taxon>
        <taxon>Pseudomonadota</taxon>
        <taxon>Gammaproteobacteria</taxon>
        <taxon>Nevskiales</taxon>
        <taxon>Nevskiaceae</taxon>
        <taxon>Solimonas</taxon>
    </lineage>
</organism>
<keyword evidence="2" id="KW-0521">NADP</keyword>
<comment type="similarity">
    <text evidence="1">Belongs to the shaker potassium channel beta subunit family.</text>
</comment>
<dbReference type="Gene3D" id="3.20.20.100">
    <property type="entry name" value="NADP-dependent oxidoreductase domain"/>
    <property type="match status" value="1"/>
</dbReference>
<accession>A0A1H9GDC8</accession>